<gene>
    <name evidence="5" type="ORF">KUTeg_022027</name>
</gene>
<dbReference type="InterPro" id="IPR001965">
    <property type="entry name" value="Znf_PHD"/>
</dbReference>
<dbReference type="SMART" id="SM00249">
    <property type="entry name" value="PHD"/>
    <property type="match status" value="1"/>
</dbReference>
<keyword evidence="3" id="KW-0862">Zinc</keyword>
<evidence type="ECO:0000256" key="2">
    <source>
        <dbReference type="ARBA" id="ARBA00022771"/>
    </source>
</evidence>
<evidence type="ECO:0000313" key="6">
    <source>
        <dbReference type="Proteomes" id="UP001217089"/>
    </source>
</evidence>
<keyword evidence="1" id="KW-0479">Metal-binding</keyword>
<accession>A0ABQ9EB72</accession>
<sequence>MLMWALSFAALNRIGLRDLESNITRKAQDMALFHFLPNQDDYNNLKVRMEVMVLRILKEYFNAFKEVDVVDHIPHDYSEDSCKKTKILFNPLVDLLGFTTDGFTALLAMKLCGIDKLSELPSDFPTTSDAKEEYLLDLAKKLVTFIWRQVDMKEIKNVIDAPDEDDDKETFYEFCVCKNGDYMVKCSSSLCNRGTWFHITCIGLDQKEVPDDDWWCSDVCQAQKDHNIAYATCIIHHYRQLNAAEEIMYRWKGSKWKCAACRSDIKTDGDHVFLYTCALLYKGLQDRAYKDAVRENDSEIMISHWRMDMIQFWQNHHNKYLILGHKLLAGV</sequence>
<evidence type="ECO:0000256" key="1">
    <source>
        <dbReference type="ARBA" id="ARBA00022723"/>
    </source>
</evidence>
<dbReference type="InterPro" id="IPR013083">
    <property type="entry name" value="Znf_RING/FYVE/PHD"/>
</dbReference>
<evidence type="ECO:0000313" key="5">
    <source>
        <dbReference type="EMBL" id="KAJ8300508.1"/>
    </source>
</evidence>
<evidence type="ECO:0000256" key="3">
    <source>
        <dbReference type="ARBA" id="ARBA00022833"/>
    </source>
</evidence>
<dbReference type="Proteomes" id="UP001217089">
    <property type="component" value="Unassembled WGS sequence"/>
</dbReference>
<keyword evidence="2" id="KW-0863">Zinc-finger</keyword>
<dbReference type="EMBL" id="JARBDR010000919">
    <property type="protein sequence ID" value="KAJ8300508.1"/>
    <property type="molecule type" value="Genomic_DNA"/>
</dbReference>
<reference evidence="5 6" key="1">
    <citation type="submission" date="2022-12" db="EMBL/GenBank/DDBJ databases">
        <title>Chromosome-level genome of Tegillarca granosa.</title>
        <authorList>
            <person name="Kim J."/>
        </authorList>
    </citation>
    <scope>NUCLEOTIDE SEQUENCE [LARGE SCALE GENOMIC DNA]</scope>
    <source>
        <strain evidence="5">Teg-2019</strain>
        <tissue evidence="5">Adductor muscle</tissue>
    </source>
</reference>
<comment type="caution">
    <text evidence="5">The sequence shown here is derived from an EMBL/GenBank/DDBJ whole genome shotgun (WGS) entry which is preliminary data.</text>
</comment>
<name>A0ABQ9EB72_TEGGR</name>
<proteinExistence type="predicted"/>
<organism evidence="5 6">
    <name type="scientific">Tegillarca granosa</name>
    <name type="common">Malaysian cockle</name>
    <name type="synonym">Anadara granosa</name>
    <dbReference type="NCBI Taxonomy" id="220873"/>
    <lineage>
        <taxon>Eukaryota</taxon>
        <taxon>Metazoa</taxon>
        <taxon>Spiralia</taxon>
        <taxon>Lophotrochozoa</taxon>
        <taxon>Mollusca</taxon>
        <taxon>Bivalvia</taxon>
        <taxon>Autobranchia</taxon>
        <taxon>Pteriomorphia</taxon>
        <taxon>Arcoida</taxon>
        <taxon>Arcoidea</taxon>
        <taxon>Arcidae</taxon>
        <taxon>Tegillarca</taxon>
    </lineage>
</organism>
<dbReference type="InterPro" id="IPR011011">
    <property type="entry name" value="Znf_FYVE_PHD"/>
</dbReference>
<evidence type="ECO:0000259" key="4">
    <source>
        <dbReference type="SMART" id="SM00249"/>
    </source>
</evidence>
<dbReference type="Gene3D" id="3.30.40.10">
    <property type="entry name" value="Zinc/RING finger domain, C3HC4 (zinc finger)"/>
    <property type="match status" value="1"/>
</dbReference>
<dbReference type="SUPFAM" id="SSF57903">
    <property type="entry name" value="FYVE/PHD zinc finger"/>
    <property type="match status" value="1"/>
</dbReference>
<keyword evidence="6" id="KW-1185">Reference proteome</keyword>
<protein>
    <recommendedName>
        <fullName evidence="4">Zinc finger PHD-type domain-containing protein</fullName>
    </recommendedName>
</protein>
<feature type="domain" description="Zinc finger PHD-type" evidence="4">
    <location>
        <begin position="174"/>
        <end position="220"/>
    </location>
</feature>